<evidence type="ECO:0000256" key="3">
    <source>
        <dbReference type="ARBA" id="ARBA00022723"/>
    </source>
</evidence>
<protein>
    <submittedName>
        <fullName evidence="9">Molybdenum cofactor guanylyltransferase</fullName>
    </submittedName>
</protein>
<keyword evidence="4" id="KW-0547">Nucleotide-binding</keyword>
<comment type="caution">
    <text evidence="9">The sequence shown here is derived from an EMBL/GenBank/DDBJ whole genome shotgun (WGS) entry which is preliminary data.</text>
</comment>
<feature type="domain" description="MobA-like NTP transferase" evidence="8">
    <location>
        <begin position="12"/>
        <end position="144"/>
    </location>
</feature>
<dbReference type="EMBL" id="BAABKY010000002">
    <property type="protein sequence ID" value="GAA5073162.1"/>
    <property type="molecule type" value="Genomic_DNA"/>
</dbReference>
<accession>A0ABP9L8N8</accession>
<keyword evidence="1" id="KW-0963">Cytoplasm</keyword>
<evidence type="ECO:0000256" key="6">
    <source>
        <dbReference type="ARBA" id="ARBA00023134"/>
    </source>
</evidence>
<name>A0ABP9L8N8_9GAMM</name>
<keyword evidence="5" id="KW-0460">Magnesium</keyword>
<sequence length="195" mass="20545">MNPTASDVTLGILAGGRATRLGGLDKAWLERDGVAQVLRWQRRFASETATTLVSANRHHERYRDAGLAVVADRVSEDIGPLSGLDALAATCATTWLLTIPVDLVGVNDCLLPSLFAAAGDNGAFAIDDDGVQPLVALWRVDGLRVAAADAIAANRPAVRGLQDGLRMHAVRLEGVRFGNLNTPDDLAAAGIKTNE</sequence>
<keyword evidence="2" id="KW-0808">Transferase</keyword>
<dbReference type="PANTHER" id="PTHR19136">
    <property type="entry name" value="MOLYBDENUM COFACTOR GUANYLYLTRANSFERASE"/>
    <property type="match status" value="1"/>
</dbReference>
<gene>
    <name evidence="9" type="primary">mobA</name>
    <name evidence="9" type="ORF">GCM10025759_14010</name>
</gene>
<dbReference type="InterPro" id="IPR029044">
    <property type="entry name" value="Nucleotide-diphossugar_trans"/>
</dbReference>
<dbReference type="Gene3D" id="3.90.550.10">
    <property type="entry name" value="Spore Coat Polysaccharide Biosynthesis Protein SpsA, Chain A"/>
    <property type="match status" value="1"/>
</dbReference>
<dbReference type="InterPro" id="IPR025877">
    <property type="entry name" value="MobA-like_NTP_Trfase"/>
</dbReference>
<keyword evidence="10" id="KW-1185">Reference proteome</keyword>
<evidence type="ECO:0000313" key="10">
    <source>
        <dbReference type="Proteomes" id="UP001501083"/>
    </source>
</evidence>
<organism evidence="9 10">
    <name type="scientific">Lysobacter panacisoli</name>
    <dbReference type="NCBI Taxonomy" id="1255263"/>
    <lineage>
        <taxon>Bacteria</taxon>
        <taxon>Pseudomonadati</taxon>
        <taxon>Pseudomonadota</taxon>
        <taxon>Gammaproteobacteria</taxon>
        <taxon>Lysobacterales</taxon>
        <taxon>Lysobacteraceae</taxon>
        <taxon>Lysobacter</taxon>
    </lineage>
</organism>
<evidence type="ECO:0000256" key="1">
    <source>
        <dbReference type="ARBA" id="ARBA00022490"/>
    </source>
</evidence>
<proteinExistence type="predicted"/>
<keyword evidence="3" id="KW-0479">Metal-binding</keyword>
<keyword evidence="9" id="KW-0548">Nucleotidyltransferase</keyword>
<dbReference type="CDD" id="cd02503">
    <property type="entry name" value="MobA"/>
    <property type="match status" value="1"/>
</dbReference>
<dbReference type="InterPro" id="IPR013482">
    <property type="entry name" value="Molybde_CF_guanTrfase"/>
</dbReference>
<dbReference type="RefSeq" id="WP_233264169.1">
    <property type="nucleotide sequence ID" value="NZ_BAABKY010000002.1"/>
</dbReference>
<dbReference type="SUPFAM" id="SSF53448">
    <property type="entry name" value="Nucleotide-diphospho-sugar transferases"/>
    <property type="match status" value="1"/>
</dbReference>
<evidence type="ECO:0000313" key="9">
    <source>
        <dbReference type="EMBL" id="GAA5073162.1"/>
    </source>
</evidence>
<evidence type="ECO:0000256" key="5">
    <source>
        <dbReference type="ARBA" id="ARBA00022842"/>
    </source>
</evidence>
<reference evidence="10" key="1">
    <citation type="journal article" date="2019" name="Int. J. Syst. Evol. Microbiol.">
        <title>The Global Catalogue of Microorganisms (GCM) 10K type strain sequencing project: providing services to taxonomists for standard genome sequencing and annotation.</title>
        <authorList>
            <consortium name="The Broad Institute Genomics Platform"/>
            <consortium name="The Broad Institute Genome Sequencing Center for Infectious Disease"/>
            <person name="Wu L."/>
            <person name="Ma J."/>
        </authorList>
    </citation>
    <scope>NUCLEOTIDE SEQUENCE [LARGE SCALE GENOMIC DNA]</scope>
    <source>
        <strain evidence="10">JCM 19212</strain>
    </source>
</reference>
<keyword evidence="7" id="KW-0501">Molybdenum cofactor biosynthesis</keyword>
<evidence type="ECO:0000259" key="8">
    <source>
        <dbReference type="Pfam" id="PF12804"/>
    </source>
</evidence>
<dbReference type="PANTHER" id="PTHR19136:SF81">
    <property type="entry name" value="MOLYBDENUM COFACTOR GUANYLYLTRANSFERASE"/>
    <property type="match status" value="1"/>
</dbReference>
<evidence type="ECO:0000256" key="7">
    <source>
        <dbReference type="ARBA" id="ARBA00023150"/>
    </source>
</evidence>
<dbReference type="Pfam" id="PF12804">
    <property type="entry name" value="NTP_transf_3"/>
    <property type="match status" value="1"/>
</dbReference>
<dbReference type="GO" id="GO:0016779">
    <property type="term" value="F:nucleotidyltransferase activity"/>
    <property type="evidence" value="ECO:0007669"/>
    <property type="project" value="UniProtKB-KW"/>
</dbReference>
<keyword evidence="6" id="KW-0342">GTP-binding</keyword>
<dbReference type="Proteomes" id="UP001501083">
    <property type="component" value="Unassembled WGS sequence"/>
</dbReference>
<evidence type="ECO:0000256" key="4">
    <source>
        <dbReference type="ARBA" id="ARBA00022741"/>
    </source>
</evidence>
<evidence type="ECO:0000256" key="2">
    <source>
        <dbReference type="ARBA" id="ARBA00022679"/>
    </source>
</evidence>